<dbReference type="PANTHER" id="PTHR42682">
    <property type="entry name" value="HYDROGENASE-4 COMPONENT F"/>
    <property type="match status" value="1"/>
</dbReference>
<feature type="transmembrane region" description="Helical" evidence="7">
    <location>
        <begin position="358"/>
        <end position="377"/>
    </location>
</feature>
<evidence type="ECO:0000256" key="6">
    <source>
        <dbReference type="ARBA" id="ARBA00023136"/>
    </source>
</evidence>
<gene>
    <name evidence="9" type="primary">hyfB_3</name>
    <name evidence="9" type="ORF">NMY3_03653</name>
</gene>
<evidence type="ECO:0000256" key="1">
    <source>
        <dbReference type="ARBA" id="ARBA00004651"/>
    </source>
</evidence>
<dbReference type="GO" id="GO:0042773">
    <property type="term" value="P:ATP synthesis coupled electron transport"/>
    <property type="evidence" value="ECO:0007669"/>
    <property type="project" value="InterPro"/>
</dbReference>
<evidence type="ECO:0000259" key="8">
    <source>
        <dbReference type="Pfam" id="PF00361"/>
    </source>
</evidence>
<feature type="transmembrane region" description="Helical" evidence="7">
    <location>
        <begin position="545"/>
        <end position="568"/>
    </location>
</feature>
<evidence type="ECO:0000256" key="7">
    <source>
        <dbReference type="SAM" id="Phobius"/>
    </source>
</evidence>
<feature type="transmembrane region" description="Helical" evidence="7">
    <location>
        <begin position="38"/>
        <end position="58"/>
    </location>
</feature>
<feature type="transmembrane region" description="Helical" evidence="7">
    <location>
        <begin position="78"/>
        <end position="103"/>
    </location>
</feature>
<keyword evidence="4 7" id="KW-1133">Transmembrane helix</keyword>
<evidence type="ECO:0000256" key="4">
    <source>
        <dbReference type="ARBA" id="ARBA00022989"/>
    </source>
</evidence>
<feature type="transmembrane region" description="Helical" evidence="7">
    <location>
        <begin position="327"/>
        <end position="352"/>
    </location>
</feature>
<feature type="transmembrane region" description="Helical" evidence="7">
    <location>
        <begin position="139"/>
        <end position="158"/>
    </location>
</feature>
<feature type="domain" description="NADH:quinone oxidoreductase/Mrp antiporter transmembrane" evidence="8">
    <location>
        <begin position="135"/>
        <end position="438"/>
    </location>
</feature>
<keyword evidence="10" id="KW-1185">Reference proteome</keyword>
<feature type="transmembrane region" description="Helical" evidence="7">
    <location>
        <begin position="115"/>
        <end position="133"/>
    </location>
</feature>
<feature type="transmembrane region" description="Helical" evidence="7">
    <location>
        <begin position="437"/>
        <end position="465"/>
    </location>
</feature>
<evidence type="ECO:0000256" key="5">
    <source>
        <dbReference type="ARBA" id="ARBA00023002"/>
    </source>
</evidence>
<feature type="transmembrane region" description="Helical" evidence="7">
    <location>
        <begin position="671"/>
        <end position="689"/>
    </location>
</feature>
<dbReference type="EC" id="1.-.-.-" evidence="9"/>
<dbReference type="EMBL" id="CP012850">
    <property type="protein sequence ID" value="ALI37835.1"/>
    <property type="molecule type" value="Genomic_DNA"/>
</dbReference>
<dbReference type="GeneID" id="60423456"/>
<reference evidence="10" key="1">
    <citation type="submission" date="2015-10" db="EMBL/GenBank/DDBJ databases">
        <title>Niche specialization of a soil ammonia-oxidizing archaeon, Candidatus Nitrosocosmicus oleophilus.</title>
        <authorList>
            <person name="Jung M.-Y."/>
            <person name="Rhee S.-K."/>
        </authorList>
    </citation>
    <scope>NUCLEOTIDE SEQUENCE [LARGE SCALE GENOMIC DNA]</scope>
    <source>
        <strain evidence="10">MY3</strain>
    </source>
</reference>
<feature type="transmembrane region" description="Helical" evidence="7">
    <location>
        <begin position="12"/>
        <end position="29"/>
    </location>
</feature>
<evidence type="ECO:0000256" key="3">
    <source>
        <dbReference type="ARBA" id="ARBA00022692"/>
    </source>
</evidence>
<sequence>MISVFENSISLFWMMIISYIFGAIFSLLFRKYGSGKPFFIPTIIGSIFLIALSLSVIFGGSSLHFEIPSNNVFSVHEFLIDGIAAFFLLLIGLVSFSVSIYSLSYIKEYIENKHVTIFGFFFNTFILSMILLVSSNDVFSFIVFWELMSITSFFLVIYNHENESNLKSGIIYLVMTNLGTALILASLLLLSSQTGSLSFESFRLSSDSFSASMKNIVFILAFVGFGTKAGIVPLHIWLPYAHPSAPSNVSALMSAIMIKTAVYGLIRIIYDFSGVGSGVTDNSEFVWWGLLFVTIGAITSVVGVLYSVVEKDIKRALAYSSIENIGIIFIGIGLSLVFLSFNLIYLSAFAMLAAMLHLLNHAIFKSLLFMGVGAIIFRTHTANMEKLGGLVKRMPWTSLLFLVGVLSISGLPFFNGFVSEYLVMLSFISTYHIPDVIIAISFGFASAAFALTLGIVLATFVKIFGISFLSKPRTEIIYKIKEVPHTMLVGMGIVAVVCVILGLIPSIGISMINLAFNFQVPLNQTLFSFGSISSDPGNNNNVSELSLPVILVIFVSILVATIGFLYGVGGRTKQRISETWSCGVDSLNERMQYTASSLSQPILHVFRNFYRPTLIIQSIPYHSSNPYIKKSVKIQISNKNIIEDFIYEPIIRNVIKAYEGIKKFKTGKVNLYLLNVFVIVILLLLYVRLSP</sequence>
<protein>
    <submittedName>
        <fullName evidence="9">Hydrogenase-4 component B</fullName>
        <ecNumber evidence="9">1.-.-.-</ecNumber>
    </submittedName>
</protein>
<keyword evidence="6 7" id="KW-0472">Membrane</keyword>
<keyword evidence="2" id="KW-1003">Cell membrane</keyword>
<dbReference type="AlphaFoldDB" id="A0A654M2Z6"/>
<dbReference type="InterPro" id="IPR052175">
    <property type="entry name" value="ComplexI-like_HydComp"/>
</dbReference>
<keyword evidence="5 9" id="KW-0560">Oxidoreductase</keyword>
<feature type="transmembrane region" description="Helical" evidence="7">
    <location>
        <begin position="398"/>
        <end position="417"/>
    </location>
</feature>
<evidence type="ECO:0000313" key="9">
    <source>
        <dbReference type="EMBL" id="ALI37835.1"/>
    </source>
</evidence>
<dbReference type="Proteomes" id="UP000058925">
    <property type="component" value="Chromosome"/>
</dbReference>
<evidence type="ECO:0000256" key="2">
    <source>
        <dbReference type="ARBA" id="ARBA00022475"/>
    </source>
</evidence>
<feature type="transmembrane region" description="Helical" evidence="7">
    <location>
        <begin position="486"/>
        <end position="516"/>
    </location>
</feature>
<dbReference type="GO" id="GO:0016491">
    <property type="term" value="F:oxidoreductase activity"/>
    <property type="evidence" value="ECO:0007669"/>
    <property type="project" value="UniProtKB-KW"/>
</dbReference>
<evidence type="ECO:0000313" key="10">
    <source>
        <dbReference type="Proteomes" id="UP000058925"/>
    </source>
</evidence>
<dbReference type="InterPro" id="IPR001750">
    <property type="entry name" value="ND/Mrp_TM"/>
</dbReference>
<feature type="transmembrane region" description="Helical" evidence="7">
    <location>
        <begin position="216"/>
        <end position="237"/>
    </location>
</feature>
<dbReference type="KEGG" id="taa:NMY3_03653"/>
<name>A0A654M2Z6_9ARCH</name>
<dbReference type="GO" id="GO:0005886">
    <property type="term" value="C:plasma membrane"/>
    <property type="evidence" value="ECO:0007669"/>
    <property type="project" value="UniProtKB-SubCell"/>
</dbReference>
<dbReference type="PRINTS" id="PR01437">
    <property type="entry name" value="NUOXDRDTASE4"/>
</dbReference>
<dbReference type="RefSeq" id="WP_196816827.1">
    <property type="nucleotide sequence ID" value="NZ_CP012850.1"/>
</dbReference>
<dbReference type="PANTHER" id="PTHR42682:SF3">
    <property type="entry name" value="FORMATE HYDROGENLYASE SUBUNIT 3-RELATED"/>
    <property type="match status" value="1"/>
</dbReference>
<feature type="transmembrane region" description="Helical" evidence="7">
    <location>
        <begin position="249"/>
        <end position="270"/>
    </location>
</feature>
<dbReference type="Pfam" id="PF00361">
    <property type="entry name" value="Proton_antipo_M"/>
    <property type="match status" value="1"/>
</dbReference>
<dbReference type="InterPro" id="IPR003918">
    <property type="entry name" value="NADH_UbQ_OxRdtase"/>
</dbReference>
<accession>A0A654M2Z6</accession>
<dbReference type="GO" id="GO:0008137">
    <property type="term" value="F:NADH dehydrogenase (ubiquinone) activity"/>
    <property type="evidence" value="ECO:0007669"/>
    <property type="project" value="InterPro"/>
</dbReference>
<feature type="transmembrane region" description="Helical" evidence="7">
    <location>
        <begin position="285"/>
        <end position="306"/>
    </location>
</feature>
<comment type="subcellular location">
    <subcellularLocation>
        <location evidence="1">Cell membrane</location>
        <topology evidence="1">Multi-pass membrane protein</topology>
    </subcellularLocation>
</comment>
<organism evidence="9 10">
    <name type="scientific">Candidatus Nitrosocosmicus oleophilus</name>
    <dbReference type="NCBI Taxonomy" id="1353260"/>
    <lineage>
        <taxon>Archaea</taxon>
        <taxon>Nitrososphaerota</taxon>
        <taxon>Nitrososphaeria</taxon>
        <taxon>Nitrososphaerales</taxon>
        <taxon>Nitrososphaeraceae</taxon>
        <taxon>Candidatus Nitrosocosmicus</taxon>
    </lineage>
</organism>
<proteinExistence type="predicted"/>
<keyword evidence="3 7" id="KW-0812">Transmembrane</keyword>
<feature type="transmembrane region" description="Helical" evidence="7">
    <location>
        <begin position="170"/>
        <end position="190"/>
    </location>
</feature>
<dbReference type="OrthoDB" id="371891at2157"/>